<dbReference type="InterPro" id="IPR021005">
    <property type="entry name" value="Znf_CGNR"/>
</dbReference>
<evidence type="ECO:0000313" key="3">
    <source>
        <dbReference type="Proteomes" id="UP000622547"/>
    </source>
</evidence>
<organism evidence="2 3">
    <name type="scientific">Planotetraspora phitsanulokensis</name>
    <dbReference type="NCBI Taxonomy" id="575192"/>
    <lineage>
        <taxon>Bacteria</taxon>
        <taxon>Bacillati</taxon>
        <taxon>Actinomycetota</taxon>
        <taxon>Actinomycetes</taxon>
        <taxon>Streptosporangiales</taxon>
        <taxon>Streptosporangiaceae</taxon>
        <taxon>Planotetraspora</taxon>
    </lineage>
</organism>
<accession>A0A8J3U0R3</accession>
<evidence type="ECO:0000313" key="2">
    <source>
        <dbReference type="EMBL" id="GII36503.1"/>
    </source>
</evidence>
<dbReference type="Proteomes" id="UP000622547">
    <property type="component" value="Unassembled WGS sequence"/>
</dbReference>
<dbReference type="Gene3D" id="1.10.3300.10">
    <property type="entry name" value="Jann2411-like domain"/>
    <property type="match status" value="1"/>
</dbReference>
<dbReference type="SUPFAM" id="SSF160904">
    <property type="entry name" value="Jann2411-like"/>
    <property type="match status" value="1"/>
</dbReference>
<dbReference type="InterPro" id="IPR023286">
    <property type="entry name" value="ABATE_dom_sf"/>
</dbReference>
<name>A0A8J3U0R3_9ACTN</name>
<gene>
    <name evidence="2" type="ORF">Pph01_15060</name>
</gene>
<dbReference type="PANTHER" id="PTHR35525">
    <property type="entry name" value="BLL6575 PROTEIN"/>
    <property type="match status" value="1"/>
</dbReference>
<evidence type="ECO:0000259" key="1">
    <source>
        <dbReference type="Pfam" id="PF11706"/>
    </source>
</evidence>
<proteinExistence type="predicted"/>
<reference evidence="2 3" key="1">
    <citation type="submission" date="2021-01" db="EMBL/GenBank/DDBJ databases">
        <title>Whole genome shotgun sequence of Planotetraspora phitsanulokensis NBRC 104273.</title>
        <authorList>
            <person name="Komaki H."/>
            <person name="Tamura T."/>
        </authorList>
    </citation>
    <scope>NUCLEOTIDE SEQUENCE [LARGE SCALE GENOMIC DNA]</scope>
    <source>
        <strain evidence="2 3">NBRC 104273</strain>
    </source>
</reference>
<dbReference type="PANTHER" id="PTHR35525:SF3">
    <property type="entry name" value="BLL6575 PROTEIN"/>
    <property type="match status" value="1"/>
</dbReference>
<dbReference type="AlphaFoldDB" id="A0A8J3U0R3"/>
<dbReference type="Pfam" id="PF11706">
    <property type="entry name" value="zf-CGNR"/>
    <property type="match status" value="1"/>
</dbReference>
<sequence>MANPLERFIRLEQIKWRCNLSNGEERLGMLVPTTRADEDALLDLLNTTPFVDGVVQDRLSDAEEARVWLGERGGSGSPADWDAARQARDAIQAVVRGERPPTVLAPFLEGVAYRPVVSEHGVEWRLDAPAERASAVRAVLSWSALEGTKPGRLRPCANDECRLFLFDRSKTNQARWCSMAVCGNRMKARRHYQRARQAPDG</sequence>
<dbReference type="Pfam" id="PF07336">
    <property type="entry name" value="ABATE"/>
    <property type="match status" value="1"/>
</dbReference>
<dbReference type="EMBL" id="BOOP01000004">
    <property type="protein sequence ID" value="GII36503.1"/>
    <property type="molecule type" value="Genomic_DNA"/>
</dbReference>
<dbReference type="InterPro" id="IPR010852">
    <property type="entry name" value="ABATE"/>
</dbReference>
<comment type="caution">
    <text evidence="2">The sequence shown here is derived from an EMBL/GenBank/DDBJ whole genome shotgun (WGS) entry which is preliminary data.</text>
</comment>
<feature type="domain" description="Zinc finger CGNR" evidence="1">
    <location>
        <begin position="152"/>
        <end position="194"/>
    </location>
</feature>
<protein>
    <recommendedName>
        <fullName evidence="1">Zinc finger CGNR domain-containing protein</fullName>
    </recommendedName>
</protein>
<keyword evidence="3" id="KW-1185">Reference proteome</keyword>